<reference evidence="1 2" key="1">
    <citation type="journal article" date="2022" name="bioRxiv">
        <title>The genome of the oomycete Peronosclerospora sorghi, a cosmopolitan pathogen of maize and sorghum, is inflated with dispersed pseudogenes.</title>
        <authorList>
            <person name="Fletcher K."/>
            <person name="Martin F."/>
            <person name="Isakeit T."/>
            <person name="Cavanaugh K."/>
            <person name="Magill C."/>
            <person name="Michelmore R."/>
        </authorList>
    </citation>
    <scope>NUCLEOTIDE SEQUENCE [LARGE SCALE GENOMIC DNA]</scope>
    <source>
        <strain evidence="1">P6</strain>
    </source>
</reference>
<accession>A0ACC0WTU5</accession>
<dbReference type="EMBL" id="CM047580">
    <property type="protein sequence ID" value="KAI9921523.1"/>
    <property type="molecule type" value="Genomic_DNA"/>
</dbReference>
<evidence type="ECO:0000313" key="1">
    <source>
        <dbReference type="EMBL" id="KAI9921523.1"/>
    </source>
</evidence>
<keyword evidence="2" id="KW-1185">Reference proteome</keyword>
<dbReference type="Proteomes" id="UP001163321">
    <property type="component" value="Chromosome 1"/>
</dbReference>
<name>A0ACC0WTU5_9STRA</name>
<comment type="caution">
    <text evidence="1">The sequence shown here is derived from an EMBL/GenBank/DDBJ whole genome shotgun (WGS) entry which is preliminary data.</text>
</comment>
<evidence type="ECO:0000313" key="2">
    <source>
        <dbReference type="Proteomes" id="UP001163321"/>
    </source>
</evidence>
<proteinExistence type="predicted"/>
<protein>
    <submittedName>
        <fullName evidence="1">Uncharacterized protein</fullName>
    </submittedName>
</protein>
<sequence>MPTSHVRRVARSLGIASRNSVVHKFPNSPRSDYDPTEVEVDSEIEENGPTATYEDVDIHADVDIEGIAAECGVEITCENQCKNEEEEQGPIDDDETSPGDNHPSTIGSESDGIAPDLSAHLHQETFSYTTMNEEYDALRDEVNAHSVAIKISRKNEDRPCHLRLWRQTTKGKT</sequence>
<gene>
    <name evidence="1" type="ORF">PsorP6_000820</name>
</gene>
<organism evidence="1 2">
    <name type="scientific">Peronosclerospora sorghi</name>
    <dbReference type="NCBI Taxonomy" id="230839"/>
    <lineage>
        <taxon>Eukaryota</taxon>
        <taxon>Sar</taxon>
        <taxon>Stramenopiles</taxon>
        <taxon>Oomycota</taxon>
        <taxon>Peronosporomycetes</taxon>
        <taxon>Peronosporales</taxon>
        <taxon>Peronosporaceae</taxon>
        <taxon>Peronosclerospora</taxon>
    </lineage>
</organism>